<dbReference type="InterPro" id="IPR036116">
    <property type="entry name" value="FN3_sf"/>
</dbReference>
<gene>
    <name evidence="1" type="ORF">DILT_LOCUS8217</name>
</gene>
<organism evidence="1 2">
    <name type="scientific">Dibothriocephalus latus</name>
    <name type="common">Fish tapeworm</name>
    <name type="synonym">Diphyllobothrium latum</name>
    <dbReference type="NCBI Taxonomy" id="60516"/>
    <lineage>
        <taxon>Eukaryota</taxon>
        <taxon>Metazoa</taxon>
        <taxon>Spiralia</taxon>
        <taxon>Lophotrochozoa</taxon>
        <taxon>Platyhelminthes</taxon>
        <taxon>Cestoda</taxon>
        <taxon>Eucestoda</taxon>
        <taxon>Diphyllobothriidea</taxon>
        <taxon>Diphyllobothriidae</taxon>
        <taxon>Dibothriocephalus</taxon>
    </lineage>
</organism>
<evidence type="ECO:0000313" key="1">
    <source>
        <dbReference type="EMBL" id="VDN12386.1"/>
    </source>
</evidence>
<dbReference type="AlphaFoldDB" id="A0A3P7P346"/>
<dbReference type="Proteomes" id="UP000281553">
    <property type="component" value="Unassembled WGS sequence"/>
</dbReference>
<accession>A0A3P7P346</accession>
<reference evidence="1 2" key="1">
    <citation type="submission" date="2018-11" db="EMBL/GenBank/DDBJ databases">
        <authorList>
            <consortium name="Pathogen Informatics"/>
        </authorList>
    </citation>
    <scope>NUCLEOTIDE SEQUENCE [LARGE SCALE GENOMIC DNA]</scope>
</reference>
<evidence type="ECO:0008006" key="3">
    <source>
        <dbReference type="Google" id="ProtNLM"/>
    </source>
</evidence>
<protein>
    <recommendedName>
        <fullName evidence="3">Fibronectin type-III domain-containing protein</fullName>
    </recommendedName>
</protein>
<name>A0A3P7P346_DIBLA</name>
<dbReference type="EMBL" id="UYRU01053758">
    <property type="protein sequence ID" value="VDN12386.1"/>
    <property type="molecule type" value="Genomic_DNA"/>
</dbReference>
<dbReference type="InterPro" id="IPR013783">
    <property type="entry name" value="Ig-like_fold"/>
</dbReference>
<evidence type="ECO:0000313" key="2">
    <source>
        <dbReference type="Proteomes" id="UP000281553"/>
    </source>
</evidence>
<sequence>MANDVTVRAVRTKELQVSWEIPELAVGNLAYSRAIAILEGRNVTSYSGNSQPHTCVLSELAHATEYTVVVEVCITPPDAESFPQSGVAWCSKTTGVRNKTLPECAFLGSYST</sequence>
<dbReference type="SUPFAM" id="SSF49265">
    <property type="entry name" value="Fibronectin type III"/>
    <property type="match status" value="1"/>
</dbReference>
<keyword evidence="2" id="KW-1185">Reference proteome</keyword>
<proteinExistence type="predicted"/>
<dbReference type="Gene3D" id="2.60.40.10">
    <property type="entry name" value="Immunoglobulins"/>
    <property type="match status" value="1"/>
</dbReference>